<feature type="domain" description="AB hydrolase-1" evidence="1">
    <location>
        <begin position="22"/>
        <end position="260"/>
    </location>
</feature>
<dbReference type="KEGG" id="gey:QMQ05_10860"/>
<keyword evidence="2" id="KW-0378">Hydrolase</keyword>
<evidence type="ECO:0000313" key="3">
    <source>
        <dbReference type="Proteomes" id="UP001486888"/>
    </source>
</evidence>
<dbReference type="Gene3D" id="3.40.50.1820">
    <property type="entry name" value="alpha/beta hydrolase"/>
    <property type="match status" value="1"/>
</dbReference>
<accession>A0AAU6WAY7</accession>
<dbReference type="GO" id="GO:0004806">
    <property type="term" value="F:triacylglycerol lipase activity"/>
    <property type="evidence" value="ECO:0007669"/>
    <property type="project" value="TreeGrafter"/>
</dbReference>
<dbReference type="AlphaFoldDB" id="A0AAU6WAY7"/>
<dbReference type="Proteomes" id="UP001486888">
    <property type="component" value="Chromosome"/>
</dbReference>
<dbReference type="RefSeq" id="WP_345469965.1">
    <property type="nucleotide sequence ID" value="NZ_CP125942.1"/>
</dbReference>
<gene>
    <name evidence="2" type="ORF">QMQ05_10860</name>
</gene>
<name>A0AAU6WAY7_9MICC</name>
<reference evidence="2 3" key="1">
    <citation type="submission" date="2023-05" db="EMBL/GenBank/DDBJ databases">
        <title>Glutamicibacter sp. B1, complete genome.</title>
        <authorList>
            <person name="Long Y.H."/>
            <person name="Fang T."/>
            <person name="Li X.Y."/>
        </authorList>
    </citation>
    <scope>NUCLEOTIDE SEQUENCE [LARGE SCALE GENOMIC DNA]</scope>
    <source>
        <strain evidence="2 3">B1</strain>
    </source>
</reference>
<protein>
    <submittedName>
        <fullName evidence="2">Alpha/beta hydrolase</fullName>
    </submittedName>
</protein>
<proteinExistence type="predicted"/>
<dbReference type="InterPro" id="IPR029058">
    <property type="entry name" value="AB_hydrolase_fold"/>
</dbReference>
<dbReference type="GO" id="GO:0046503">
    <property type="term" value="P:glycerolipid catabolic process"/>
    <property type="evidence" value="ECO:0007669"/>
    <property type="project" value="TreeGrafter"/>
</dbReference>
<evidence type="ECO:0000259" key="1">
    <source>
        <dbReference type="Pfam" id="PF00561"/>
    </source>
</evidence>
<evidence type="ECO:0000313" key="2">
    <source>
        <dbReference type="EMBL" id="XAO44856.1"/>
    </source>
</evidence>
<sequence>MTTIHINGVQLGFESFGDPKHPLILCVGGTTMLSWPDALCEKLALAGCHVVRYDLRDSGESTTVDPMNPPYNLRDLASDAIALARALDERPAHLAGIGVGGMVAQVATLDSPQSFCALTLFGTRPVAPGPVDEDLPDHDQEVMGKLFSSAMPDWTDQNAVAEHAAQGGVILGNDPDEARTLASRIWERTTENSPPAHMANQMGIVFSKLDCAPRWREQLKTLNLPTLVIHGAKDPFFPVGNAHALAREIPHAKLLVLEQASTAIPATNIQEVATAMLQLEGS</sequence>
<organism evidence="2 3">
    <name type="scientific">Glutamicibacter ectropisis</name>
    <dbReference type="NCBI Taxonomy" id="3046593"/>
    <lineage>
        <taxon>Bacteria</taxon>
        <taxon>Bacillati</taxon>
        <taxon>Actinomycetota</taxon>
        <taxon>Actinomycetes</taxon>
        <taxon>Micrococcales</taxon>
        <taxon>Micrococcaceae</taxon>
        <taxon>Glutamicibacter</taxon>
    </lineage>
</organism>
<dbReference type="PANTHER" id="PTHR43433">
    <property type="entry name" value="HYDROLASE, ALPHA/BETA FOLD FAMILY PROTEIN"/>
    <property type="match status" value="1"/>
</dbReference>
<keyword evidence="3" id="KW-1185">Reference proteome</keyword>
<dbReference type="EMBL" id="CP125942">
    <property type="protein sequence ID" value="XAO44856.1"/>
    <property type="molecule type" value="Genomic_DNA"/>
</dbReference>
<dbReference type="Pfam" id="PF00561">
    <property type="entry name" value="Abhydrolase_1"/>
    <property type="match status" value="1"/>
</dbReference>
<dbReference type="InterPro" id="IPR050471">
    <property type="entry name" value="AB_hydrolase"/>
</dbReference>
<dbReference type="PANTHER" id="PTHR43433:SF5">
    <property type="entry name" value="AB HYDROLASE-1 DOMAIN-CONTAINING PROTEIN"/>
    <property type="match status" value="1"/>
</dbReference>
<dbReference type="InterPro" id="IPR000073">
    <property type="entry name" value="AB_hydrolase_1"/>
</dbReference>
<dbReference type="SUPFAM" id="SSF53474">
    <property type="entry name" value="alpha/beta-Hydrolases"/>
    <property type="match status" value="1"/>
</dbReference>